<name>E2ZAQ8_9FIRM</name>
<feature type="region of interest" description="Disordered" evidence="2">
    <location>
        <begin position="172"/>
        <end position="196"/>
    </location>
</feature>
<evidence type="ECO:0008006" key="5">
    <source>
        <dbReference type="Google" id="ProtNLM"/>
    </source>
</evidence>
<keyword evidence="4" id="KW-1185">Reference proteome</keyword>
<dbReference type="Proteomes" id="UP000003195">
    <property type="component" value="Unassembled WGS sequence"/>
</dbReference>
<comment type="caution">
    <text evidence="3">The sequence shown here is derived from an EMBL/GenBank/DDBJ whole genome shotgun (WGS) entry which is preliminary data.</text>
</comment>
<dbReference type="EMBL" id="AECS01000012">
    <property type="protein sequence ID" value="EFQ04590.1"/>
    <property type="molecule type" value="Genomic_DNA"/>
</dbReference>
<gene>
    <name evidence="3" type="ORF">HMPREF9429_00526</name>
</gene>
<evidence type="ECO:0000313" key="4">
    <source>
        <dbReference type="Proteomes" id="UP000003195"/>
    </source>
</evidence>
<dbReference type="AlphaFoldDB" id="E2ZAQ8"/>
<evidence type="ECO:0000256" key="1">
    <source>
        <dbReference type="SAM" id="Coils"/>
    </source>
</evidence>
<evidence type="ECO:0000313" key="3">
    <source>
        <dbReference type="EMBL" id="EFQ04590.1"/>
    </source>
</evidence>
<accession>E2ZAQ8</accession>
<reference evidence="3 4" key="1">
    <citation type="submission" date="2010-08" db="EMBL/GenBank/DDBJ databases">
        <authorList>
            <person name="Weinstock G."/>
            <person name="Sodergren E."/>
            <person name="Clifton S."/>
            <person name="Fulton L."/>
            <person name="Fulton B."/>
            <person name="Courtney L."/>
            <person name="Fronick C."/>
            <person name="Harrison M."/>
            <person name="Strong C."/>
            <person name="Farmer C."/>
            <person name="Delahaunty K."/>
            <person name="Markovic C."/>
            <person name="Hall O."/>
            <person name="Minx P."/>
            <person name="Tomlinson C."/>
            <person name="Mitreva M."/>
            <person name="Hou S."/>
            <person name="Chen J."/>
            <person name="Wollam A."/>
            <person name="Pepin K.H."/>
            <person name="Johnson M."/>
            <person name="Bhonagiri V."/>
            <person name="Zhang X."/>
            <person name="Suruliraj S."/>
            <person name="Warren W."/>
            <person name="Chinwalla A."/>
            <person name="Mardis E.R."/>
            <person name="Wilson R.K."/>
        </authorList>
    </citation>
    <scope>NUCLEOTIDE SEQUENCE [LARGE SCALE GENOMIC DNA]</scope>
    <source>
        <strain evidence="3 4">F0359</strain>
    </source>
</reference>
<keyword evidence="1" id="KW-0175">Coiled coil</keyword>
<proteinExistence type="predicted"/>
<evidence type="ECO:0000256" key="2">
    <source>
        <dbReference type="SAM" id="MobiDB-lite"/>
    </source>
</evidence>
<feature type="coiled-coil region" evidence="1">
    <location>
        <begin position="37"/>
        <end position="67"/>
    </location>
</feature>
<protein>
    <recommendedName>
        <fullName evidence="5">Phage minor structural protein GP20</fullName>
    </recommendedName>
</protein>
<dbReference type="HOGENOM" id="CLU_1293125_0_0_9"/>
<sequence length="213" mass="22889">MRTMTMAELYAALEKLDGGAAMVETIKAEVGKLNGESKEQREAKEKAEALVKTLTEAKETLANQIAELQKPGAGEQTTEYKTLLKKFDDLSKSFETEKAARQEAEQKRIQTDIMAQTVDALTKHNAMDPKEFAKLIVGGIEVGDDGKYGFKKEDGTVGTIEDAATTWLKGKPWAVKDNQNGGSGQGSSGQNAGNDVKAQFEAALGISQATKGD</sequence>
<dbReference type="STRING" id="706434.HMPREF9429_00526"/>
<dbReference type="eggNOG" id="ENOG5030P5T">
    <property type="taxonomic scope" value="Bacteria"/>
</dbReference>
<organism evidence="3 4">
    <name type="scientific">Megasphaera micronuciformis F0359</name>
    <dbReference type="NCBI Taxonomy" id="706434"/>
    <lineage>
        <taxon>Bacteria</taxon>
        <taxon>Bacillati</taxon>
        <taxon>Bacillota</taxon>
        <taxon>Negativicutes</taxon>
        <taxon>Veillonellales</taxon>
        <taxon>Veillonellaceae</taxon>
        <taxon>Megasphaera</taxon>
    </lineage>
</organism>